<protein>
    <submittedName>
        <fullName evidence="1">Histone-lysine N-methyltransferase ASHR1</fullName>
    </submittedName>
</protein>
<dbReference type="GO" id="GO:0032259">
    <property type="term" value="P:methylation"/>
    <property type="evidence" value="ECO:0007669"/>
    <property type="project" value="UniProtKB-KW"/>
</dbReference>
<proteinExistence type="predicted"/>
<dbReference type="OrthoDB" id="265717at2759"/>
<dbReference type="GO" id="GO:0008168">
    <property type="term" value="F:methyltransferase activity"/>
    <property type="evidence" value="ECO:0007669"/>
    <property type="project" value="UniProtKB-KW"/>
</dbReference>
<keyword evidence="2" id="KW-1185">Reference proteome</keyword>
<dbReference type="EMBL" id="GL438001">
    <property type="protein sequence ID" value="EFN69720.1"/>
    <property type="molecule type" value="Genomic_DNA"/>
</dbReference>
<dbReference type="Gene3D" id="1.25.40.970">
    <property type="match status" value="1"/>
</dbReference>
<gene>
    <name evidence="1" type="ORF">EAG_07023</name>
</gene>
<organism evidence="2">
    <name type="scientific">Camponotus floridanus</name>
    <name type="common">Florida carpenter ant</name>
    <dbReference type="NCBI Taxonomy" id="104421"/>
    <lineage>
        <taxon>Eukaryota</taxon>
        <taxon>Metazoa</taxon>
        <taxon>Ecdysozoa</taxon>
        <taxon>Arthropoda</taxon>
        <taxon>Hexapoda</taxon>
        <taxon>Insecta</taxon>
        <taxon>Pterygota</taxon>
        <taxon>Neoptera</taxon>
        <taxon>Endopterygota</taxon>
        <taxon>Hymenoptera</taxon>
        <taxon>Apocrita</taxon>
        <taxon>Aculeata</taxon>
        <taxon>Formicoidea</taxon>
        <taxon>Formicidae</taxon>
        <taxon>Formicinae</taxon>
        <taxon>Camponotus</taxon>
    </lineage>
</organism>
<dbReference type="SUPFAM" id="SSF48452">
    <property type="entry name" value="TPR-like"/>
    <property type="match status" value="1"/>
</dbReference>
<reference evidence="1 2" key="1">
    <citation type="journal article" date="2010" name="Science">
        <title>Genomic comparison of the ants Camponotus floridanus and Harpegnathos saltator.</title>
        <authorList>
            <person name="Bonasio R."/>
            <person name="Zhang G."/>
            <person name="Ye C."/>
            <person name="Mutti N.S."/>
            <person name="Fang X."/>
            <person name="Qin N."/>
            <person name="Donahue G."/>
            <person name="Yang P."/>
            <person name="Li Q."/>
            <person name="Li C."/>
            <person name="Zhang P."/>
            <person name="Huang Z."/>
            <person name="Berger S.L."/>
            <person name="Reinberg D."/>
            <person name="Wang J."/>
            <person name="Liebig J."/>
        </authorList>
    </citation>
    <scope>NUCLEOTIDE SEQUENCE [LARGE SCALE GENOMIC DNA]</scope>
    <source>
        <strain evidence="2">C129</strain>
    </source>
</reference>
<evidence type="ECO:0000313" key="1">
    <source>
        <dbReference type="EMBL" id="EFN69720.1"/>
    </source>
</evidence>
<dbReference type="Gene3D" id="1.25.40.10">
    <property type="entry name" value="Tetratricopeptide repeat domain"/>
    <property type="match status" value="1"/>
</dbReference>
<dbReference type="AlphaFoldDB" id="E2AA21"/>
<dbReference type="Proteomes" id="UP000000311">
    <property type="component" value="Unassembled WGS sequence"/>
</dbReference>
<dbReference type="InterPro" id="IPR011990">
    <property type="entry name" value="TPR-like_helical_dom_sf"/>
</dbReference>
<name>E2AA21_CAMFO</name>
<dbReference type="STRING" id="104421.E2AA21"/>
<keyword evidence="1" id="KW-0808">Transferase</keyword>
<sequence>MAYLDVSKICLKKQKNILHRFNIQHIRTLEAAHIAAMNLKYWEDAELYGKELIPGYLLYYGEIHPLIGLLYLMTGKIQLHLNKPKEALKVLEKASEVLMITHGDKHSLMREELKPLLYQAIMESNENINGVQ</sequence>
<dbReference type="InParanoid" id="E2AA21"/>
<evidence type="ECO:0000313" key="2">
    <source>
        <dbReference type="Proteomes" id="UP000000311"/>
    </source>
</evidence>
<accession>E2AA21</accession>
<keyword evidence="1" id="KW-0489">Methyltransferase</keyword>
<dbReference type="OMA" id="ADTHIYR"/>